<evidence type="ECO:0000256" key="3">
    <source>
        <dbReference type="ARBA" id="ARBA00022517"/>
    </source>
</evidence>
<dbReference type="InterPro" id="IPR031167">
    <property type="entry name" value="G_OBG"/>
</dbReference>
<evidence type="ECO:0000259" key="13">
    <source>
        <dbReference type="PROSITE" id="PS51713"/>
    </source>
</evidence>
<feature type="binding site" evidence="8">
    <location>
        <begin position="17"/>
        <end position="24"/>
    </location>
    <ligand>
        <name>GTP</name>
        <dbReference type="ChEBI" id="CHEBI:37565"/>
    </ligand>
</feature>
<keyword evidence="8" id="KW-0699">rRNA-binding</keyword>
<evidence type="ECO:0000259" key="11">
    <source>
        <dbReference type="PROSITE" id="PS50823"/>
    </source>
</evidence>
<proteinExistence type="inferred from homology"/>
<accession>A0A7V5UFV4</accession>
<protein>
    <recommendedName>
        <fullName evidence="2 8">GTPase Era</fullName>
    </recommendedName>
</protein>
<dbReference type="NCBIfam" id="TIGR00231">
    <property type="entry name" value="small_GTP"/>
    <property type="match status" value="1"/>
</dbReference>
<keyword evidence="8" id="KW-1003">Cell membrane</keyword>
<keyword evidence="5" id="KW-0460">Magnesium</keyword>
<dbReference type="GO" id="GO:0003924">
    <property type="term" value="F:GTPase activity"/>
    <property type="evidence" value="ECO:0007669"/>
    <property type="project" value="UniProtKB-UniRule"/>
</dbReference>
<dbReference type="Pfam" id="PF01926">
    <property type="entry name" value="MMR_HSR1"/>
    <property type="match status" value="1"/>
</dbReference>
<dbReference type="CDD" id="cd22534">
    <property type="entry name" value="KH-II_Era"/>
    <property type="match status" value="1"/>
</dbReference>
<evidence type="ECO:0000313" key="14">
    <source>
        <dbReference type="EMBL" id="HHJ53877.1"/>
    </source>
</evidence>
<dbReference type="Gene3D" id="3.40.50.300">
    <property type="entry name" value="P-loop containing nucleotide triphosphate hydrolases"/>
    <property type="match status" value="1"/>
</dbReference>
<dbReference type="SUPFAM" id="SSF54814">
    <property type="entry name" value="Prokaryotic type KH domain (KH-domain type II)"/>
    <property type="match status" value="1"/>
</dbReference>
<comment type="caution">
    <text evidence="14">The sequence shown here is derived from an EMBL/GenBank/DDBJ whole genome shotgun (WGS) entry which is preliminary data.</text>
</comment>
<dbReference type="GO" id="GO:0005886">
    <property type="term" value="C:plasma membrane"/>
    <property type="evidence" value="ECO:0007669"/>
    <property type="project" value="UniProtKB-SubCell"/>
</dbReference>
<keyword evidence="6 8" id="KW-0694">RNA-binding</keyword>
<reference evidence="14" key="1">
    <citation type="journal article" date="2020" name="mSystems">
        <title>Genome- and Community-Level Interaction Insights into Carbon Utilization and Element Cycling Functions of Hydrothermarchaeota in Hydrothermal Sediment.</title>
        <authorList>
            <person name="Zhou Z."/>
            <person name="Liu Y."/>
            <person name="Xu W."/>
            <person name="Pan J."/>
            <person name="Luo Z.H."/>
            <person name="Li M."/>
        </authorList>
    </citation>
    <scope>NUCLEOTIDE SEQUENCE [LARGE SCALE GENOMIC DNA]</scope>
    <source>
        <strain evidence="14">HyVt-527</strain>
    </source>
</reference>
<feature type="binding site" evidence="8">
    <location>
        <begin position="125"/>
        <end position="128"/>
    </location>
    <ligand>
        <name>GTP</name>
        <dbReference type="ChEBI" id="CHEBI:37565"/>
    </ligand>
</feature>
<dbReference type="NCBIfam" id="NF000908">
    <property type="entry name" value="PRK00089.1"/>
    <property type="match status" value="1"/>
</dbReference>
<feature type="domain" description="Era-type G" evidence="13">
    <location>
        <begin position="9"/>
        <end position="175"/>
    </location>
</feature>
<dbReference type="NCBIfam" id="TIGR00436">
    <property type="entry name" value="era"/>
    <property type="match status" value="1"/>
</dbReference>
<feature type="binding site" evidence="8">
    <location>
        <begin position="64"/>
        <end position="68"/>
    </location>
    <ligand>
        <name>GTP</name>
        <dbReference type="ChEBI" id="CHEBI:37565"/>
    </ligand>
</feature>
<dbReference type="InterPro" id="IPR015946">
    <property type="entry name" value="KH_dom-like_a/b"/>
</dbReference>
<dbReference type="GO" id="GO:0005829">
    <property type="term" value="C:cytosol"/>
    <property type="evidence" value="ECO:0007669"/>
    <property type="project" value="TreeGrafter"/>
</dbReference>
<evidence type="ECO:0000259" key="12">
    <source>
        <dbReference type="PROSITE" id="PS51710"/>
    </source>
</evidence>
<gene>
    <name evidence="8" type="primary">era</name>
    <name evidence="14" type="ORF">ENJ89_11830</name>
</gene>
<dbReference type="InterPro" id="IPR009019">
    <property type="entry name" value="KH_sf_prok-type"/>
</dbReference>
<keyword evidence="8" id="KW-0963">Cytoplasm</keyword>
<evidence type="ECO:0000256" key="1">
    <source>
        <dbReference type="ARBA" id="ARBA00007921"/>
    </source>
</evidence>
<evidence type="ECO:0000256" key="8">
    <source>
        <dbReference type="HAMAP-Rule" id="MF_00367"/>
    </source>
</evidence>
<keyword evidence="8" id="KW-0472">Membrane</keyword>
<feature type="domain" description="KH type-2" evidence="11">
    <location>
        <begin position="206"/>
        <end position="283"/>
    </location>
</feature>
<evidence type="ECO:0000256" key="9">
    <source>
        <dbReference type="PROSITE-ProRule" id="PRU01050"/>
    </source>
</evidence>
<evidence type="ECO:0000256" key="7">
    <source>
        <dbReference type="ARBA" id="ARBA00023134"/>
    </source>
</evidence>
<keyword evidence="3 8" id="KW-0690">Ribosome biogenesis</keyword>
<dbReference type="EMBL" id="DROD01000746">
    <property type="protein sequence ID" value="HHJ53877.1"/>
    <property type="molecule type" value="Genomic_DNA"/>
</dbReference>
<dbReference type="InterPro" id="IPR005225">
    <property type="entry name" value="Small_GTP-bd"/>
</dbReference>
<dbReference type="GO" id="GO:0043024">
    <property type="term" value="F:ribosomal small subunit binding"/>
    <property type="evidence" value="ECO:0007669"/>
    <property type="project" value="TreeGrafter"/>
</dbReference>
<feature type="region of interest" description="G5" evidence="9">
    <location>
        <begin position="154"/>
        <end position="156"/>
    </location>
</feature>
<dbReference type="GO" id="GO:0000028">
    <property type="term" value="P:ribosomal small subunit assembly"/>
    <property type="evidence" value="ECO:0007669"/>
    <property type="project" value="TreeGrafter"/>
</dbReference>
<dbReference type="AlphaFoldDB" id="A0A7V5UFV4"/>
<keyword evidence="4 8" id="KW-0547">Nucleotide-binding</keyword>
<evidence type="ECO:0000256" key="4">
    <source>
        <dbReference type="ARBA" id="ARBA00022741"/>
    </source>
</evidence>
<sequence length="297" mass="34372">MGKNNQEFRAGYVTILGRPNAGKSTLLNSLLNTKLSAISPRPQTTRRRVLGIYNDDRMQIVFLDTPGLLKPRYELQEKMMQYVHAALQDADVLLFIVDVTEKQHPVELNIDKSAFENKPLLLALNKIDLINKGDLLPLIDRYKDFLPFKAIVPISALEQDGLDELKEELQKLLPVSPPYYPQDILSDQPERFFVAEIIRERIFHLFHEEIPYSTEVVVEEFKERPTGKDYIYAVIYVERDSQKGILIGKKGEALKKIGAQARREIEEFLGRDVFLELHVKVNENWRRNPAKLKRLGY</sequence>
<dbReference type="PRINTS" id="PR00326">
    <property type="entry name" value="GTP1OBG"/>
</dbReference>
<evidence type="ECO:0000256" key="6">
    <source>
        <dbReference type="ARBA" id="ARBA00022884"/>
    </source>
</evidence>
<dbReference type="HAMAP" id="MF_00367">
    <property type="entry name" value="GTPase_Era"/>
    <property type="match status" value="1"/>
</dbReference>
<organism evidence="14">
    <name type="scientific">Caldithrix abyssi</name>
    <dbReference type="NCBI Taxonomy" id="187145"/>
    <lineage>
        <taxon>Bacteria</taxon>
        <taxon>Pseudomonadati</taxon>
        <taxon>Calditrichota</taxon>
        <taxon>Calditrichia</taxon>
        <taxon>Calditrichales</taxon>
        <taxon>Calditrichaceae</taxon>
        <taxon>Caldithrix</taxon>
    </lineage>
</organism>
<keyword evidence="7 8" id="KW-0342">GTP-binding</keyword>
<dbReference type="CDD" id="cd04163">
    <property type="entry name" value="Era"/>
    <property type="match status" value="1"/>
</dbReference>
<evidence type="ECO:0000256" key="2">
    <source>
        <dbReference type="ARBA" id="ARBA00020484"/>
    </source>
</evidence>
<dbReference type="FunFam" id="3.30.300.20:FF:000003">
    <property type="entry name" value="GTPase Era"/>
    <property type="match status" value="1"/>
</dbReference>
<dbReference type="GO" id="GO:0005525">
    <property type="term" value="F:GTP binding"/>
    <property type="evidence" value="ECO:0007669"/>
    <property type="project" value="UniProtKB-UniRule"/>
</dbReference>
<dbReference type="InterPro" id="IPR030388">
    <property type="entry name" value="G_ERA_dom"/>
</dbReference>
<dbReference type="Proteomes" id="UP000886124">
    <property type="component" value="Unassembled WGS sequence"/>
</dbReference>
<feature type="region of interest" description="G3" evidence="9">
    <location>
        <begin position="64"/>
        <end position="67"/>
    </location>
</feature>
<name>A0A7V5UFV4_CALAY</name>
<dbReference type="InterPro" id="IPR027417">
    <property type="entry name" value="P-loop_NTPase"/>
</dbReference>
<feature type="region of interest" description="G1" evidence="9">
    <location>
        <begin position="17"/>
        <end position="24"/>
    </location>
</feature>
<comment type="subcellular location">
    <subcellularLocation>
        <location evidence="8">Cytoplasm</location>
    </subcellularLocation>
    <subcellularLocation>
        <location evidence="8">Cell membrane</location>
        <topology evidence="8">Peripheral membrane protein</topology>
    </subcellularLocation>
</comment>
<comment type="subunit">
    <text evidence="8">Monomer.</text>
</comment>
<dbReference type="GO" id="GO:0070181">
    <property type="term" value="F:small ribosomal subunit rRNA binding"/>
    <property type="evidence" value="ECO:0007669"/>
    <property type="project" value="UniProtKB-UniRule"/>
</dbReference>
<dbReference type="InterPro" id="IPR005662">
    <property type="entry name" value="GTPase_Era-like"/>
</dbReference>
<dbReference type="PROSITE" id="PS51710">
    <property type="entry name" value="G_OBG"/>
    <property type="match status" value="1"/>
</dbReference>
<feature type="domain" description="OBG-type G" evidence="12">
    <location>
        <begin position="1"/>
        <end position="174"/>
    </location>
</feature>
<evidence type="ECO:0000256" key="10">
    <source>
        <dbReference type="RuleBase" id="RU003761"/>
    </source>
</evidence>
<dbReference type="PROSITE" id="PS50823">
    <property type="entry name" value="KH_TYPE_2"/>
    <property type="match status" value="1"/>
</dbReference>
<dbReference type="PANTHER" id="PTHR42698:SF1">
    <property type="entry name" value="GTPASE ERA, MITOCHONDRIAL"/>
    <property type="match status" value="1"/>
</dbReference>
<evidence type="ECO:0000256" key="5">
    <source>
        <dbReference type="ARBA" id="ARBA00022842"/>
    </source>
</evidence>
<dbReference type="InterPro" id="IPR006073">
    <property type="entry name" value="GTP-bd"/>
</dbReference>
<feature type="region of interest" description="G2" evidence="9">
    <location>
        <begin position="43"/>
        <end position="47"/>
    </location>
</feature>
<dbReference type="InterPro" id="IPR004044">
    <property type="entry name" value="KH_dom_type_2"/>
</dbReference>
<comment type="similarity">
    <text evidence="1 8 9 10">Belongs to the TRAFAC class TrmE-Era-EngA-EngB-Septin-like GTPase superfamily. Era GTPase family.</text>
</comment>
<dbReference type="PANTHER" id="PTHR42698">
    <property type="entry name" value="GTPASE ERA"/>
    <property type="match status" value="1"/>
</dbReference>
<feature type="region of interest" description="G4" evidence="9">
    <location>
        <begin position="125"/>
        <end position="128"/>
    </location>
</feature>
<dbReference type="SUPFAM" id="SSF52540">
    <property type="entry name" value="P-loop containing nucleoside triphosphate hydrolases"/>
    <property type="match status" value="1"/>
</dbReference>
<dbReference type="PROSITE" id="PS51713">
    <property type="entry name" value="G_ERA"/>
    <property type="match status" value="1"/>
</dbReference>
<dbReference type="Gene3D" id="3.30.300.20">
    <property type="match status" value="1"/>
</dbReference>
<dbReference type="Pfam" id="PF07650">
    <property type="entry name" value="KH_2"/>
    <property type="match status" value="1"/>
</dbReference>
<comment type="function">
    <text evidence="8">An essential GTPase that binds both GDP and GTP, with rapid nucleotide exchange. Plays a role in 16S rRNA processing and 30S ribosomal subunit biogenesis and possibly also in cell cycle regulation and energy metabolism.</text>
</comment>